<feature type="compositionally biased region" description="Low complexity" evidence="2">
    <location>
        <begin position="231"/>
        <end position="264"/>
    </location>
</feature>
<reference evidence="4" key="1">
    <citation type="submission" date="2017-09" db="EMBL/GenBank/DDBJ databases">
        <title>Complete Genome Sequence of ansamitocin-producing Bacterium Actinosynnema pretiosum X47.</title>
        <authorList>
            <person name="Cao G."/>
            <person name="Zong G."/>
            <person name="Zhong C."/>
            <person name="Fu J."/>
        </authorList>
    </citation>
    <scope>NUCLEOTIDE SEQUENCE [LARGE SCALE GENOMIC DNA]</scope>
    <source>
        <strain evidence="4">X47</strain>
    </source>
</reference>
<dbReference type="Pfam" id="PF00823">
    <property type="entry name" value="PPE"/>
    <property type="match status" value="1"/>
</dbReference>
<gene>
    <name evidence="4" type="ORF">CNX65_07610</name>
</gene>
<dbReference type="RefSeq" id="WP_096492128.1">
    <property type="nucleotide sequence ID" value="NZ_CP023445.1"/>
</dbReference>
<dbReference type="InterPro" id="IPR038332">
    <property type="entry name" value="PPE_sf"/>
</dbReference>
<dbReference type="AlphaFoldDB" id="A0A290Z2E6"/>
<sequence length="416" mass="42887">MTNEKHNFAAMSHKTLYELLNDRKHGVSEAVTEGWKEFDRVLGEATSELDSAIRDSGAVWIGAAGEEFRSSHVPLVQWAQEAREAGAATRRSFEEHVSCYNAARHTMPEPVQVTSTANDDICGIPGKLIHLIGGQTDQDVQERLANEAKRVAVRVMQSYGAGTANALDAVGDFVPPPAITTRVDESPAAPPPRVLTASTPPPPLPSHPLPFQSSPQPEHHSAPALTSPQGSTESASATPSAPQRASAPPITTTPSATPQQPAQSFTVLPRIGSTSSAGTTLTAAASPTSITSRLNPGLGISGTGRGSRALSGSLPLGGHTAPGGPNGAGGAGGAQGVSRPVVTTGAPPPASPQQATRLPTSATPPPSGMAALPPNGRAGEHDQHHKSASYLEELRDVWGADSIPKVSPPVIGDDRQ</sequence>
<feature type="compositionally biased region" description="Pro residues" evidence="2">
    <location>
        <begin position="188"/>
        <end position="208"/>
    </location>
</feature>
<feature type="compositionally biased region" description="Polar residues" evidence="2">
    <location>
        <begin position="352"/>
        <end position="361"/>
    </location>
</feature>
<evidence type="ECO:0000256" key="2">
    <source>
        <dbReference type="SAM" id="MobiDB-lite"/>
    </source>
</evidence>
<evidence type="ECO:0000313" key="5">
    <source>
        <dbReference type="Proteomes" id="UP000218505"/>
    </source>
</evidence>
<dbReference type="SUPFAM" id="SSF140459">
    <property type="entry name" value="PE/PPE dimer-like"/>
    <property type="match status" value="1"/>
</dbReference>
<evidence type="ECO:0000259" key="3">
    <source>
        <dbReference type="Pfam" id="PF00823"/>
    </source>
</evidence>
<evidence type="ECO:0000313" key="4">
    <source>
        <dbReference type="EMBL" id="ATE53172.1"/>
    </source>
</evidence>
<dbReference type="EMBL" id="CP023445">
    <property type="protein sequence ID" value="ATE53172.1"/>
    <property type="molecule type" value="Genomic_DNA"/>
</dbReference>
<name>A0A290Z2E6_9PSEU</name>
<feature type="compositionally biased region" description="Low complexity" evidence="2">
    <location>
        <begin position="273"/>
        <end position="292"/>
    </location>
</feature>
<comment type="similarity">
    <text evidence="1">Belongs to the mycobacterial PPE family.</text>
</comment>
<organism evidence="4 5">
    <name type="scientific">Actinosynnema pretiosum</name>
    <dbReference type="NCBI Taxonomy" id="42197"/>
    <lineage>
        <taxon>Bacteria</taxon>
        <taxon>Bacillati</taxon>
        <taxon>Actinomycetota</taxon>
        <taxon>Actinomycetes</taxon>
        <taxon>Pseudonocardiales</taxon>
        <taxon>Pseudonocardiaceae</taxon>
        <taxon>Actinosynnema</taxon>
    </lineage>
</organism>
<proteinExistence type="inferred from homology"/>
<evidence type="ECO:0000256" key="1">
    <source>
        <dbReference type="ARBA" id="ARBA00010652"/>
    </source>
</evidence>
<dbReference type="Gene3D" id="1.20.1260.20">
    <property type="entry name" value="PPE superfamily"/>
    <property type="match status" value="1"/>
</dbReference>
<accession>A0A290Z2E6</accession>
<protein>
    <recommendedName>
        <fullName evidence="3">PPE domain-containing protein</fullName>
    </recommendedName>
</protein>
<dbReference type="InterPro" id="IPR000030">
    <property type="entry name" value="PPE_dom"/>
</dbReference>
<dbReference type="KEGG" id="apre:CNX65_07610"/>
<feature type="region of interest" description="Disordered" evidence="2">
    <location>
        <begin position="178"/>
        <end position="390"/>
    </location>
</feature>
<feature type="compositionally biased region" description="Gly residues" evidence="2">
    <location>
        <begin position="320"/>
        <end position="335"/>
    </location>
</feature>
<feature type="domain" description="PPE" evidence="3">
    <location>
        <begin position="33"/>
        <end position="167"/>
    </location>
</feature>
<keyword evidence="5" id="KW-1185">Reference proteome</keyword>
<dbReference type="Proteomes" id="UP000218505">
    <property type="component" value="Chromosome"/>
</dbReference>